<gene>
    <name evidence="2" type="ORF">AUP43_11880</name>
</gene>
<evidence type="ECO:0000313" key="3">
    <source>
        <dbReference type="Proteomes" id="UP000076400"/>
    </source>
</evidence>
<dbReference type="SUPFAM" id="SSF55729">
    <property type="entry name" value="Acyl-CoA N-acyltransferases (Nat)"/>
    <property type="match status" value="1"/>
</dbReference>
<evidence type="ECO:0000313" key="2">
    <source>
        <dbReference type="EMBL" id="KZD05237.1"/>
    </source>
</evidence>
<dbReference type="GO" id="GO:0016747">
    <property type="term" value="F:acyltransferase activity, transferring groups other than amino-acyl groups"/>
    <property type="evidence" value="ECO:0007669"/>
    <property type="project" value="InterPro"/>
</dbReference>
<dbReference type="InterPro" id="IPR016181">
    <property type="entry name" value="Acyl_CoA_acyltransferase"/>
</dbReference>
<dbReference type="PROSITE" id="PS51186">
    <property type="entry name" value="GNAT"/>
    <property type="match status" value="1"/>
</dbReference>
<dbReference type="EMBL" id="LPXN01000132">
    <property type="protein sequence ID" value="KZD05237.1"/>
    <property type="molecule type" value="Genomic_DNA"/>
</dbReference>
<dbReference type="Proteomes" id="UP000076400">
    <property type="component" value="Unassembled WGS sequence"/>
</dbReference>
<keyword evidence="2" id="KW-0808">Transferase</keyword>
<dbReference type="RefSeq" id="WP_067558259.1">
    <property type="nucleotide sequence ID" value="NZ_LPXN01000132.1"/>
</dbReference>
<sequence>MDVKPVTLEGRHVRLVPLSMSEHLEGLAAAGAEPRLWRYSPTAATGLEGMRAYLQEALDAQAAGAALVFTTIDKASGRIAGSSRYAAIDRKNKRLEIGWTWIDPAFQRTHVNTEAKLLMLQHAFEVLGCMRVEFKTDQLNTQSQTALARLGAVQEGTFRKHMIMPDGRIRHSIYFSILDEEWPAVKARLLTRLDQGGHKD</sequence>
<protein>
    <submittedName>
        <fullName evidence="2">GNAT family acetyltransferase</fullName>
    </submittedName>
</protein>
<dbReference type="Gene3D" id="3.40.630.30">
    <property type="match status" value="1"/>
</dbReference>
<reference evidence="2 3" key="1">
    <citation type="submission" date="2015-12" db="EMBL/GenBank/DDBJ databases">
        <title>Genome sequence of Oceanibaculum pacificum MCCC 1A02656.</title>
        <authorList>
            <person name="Lu L."/>
            <person name="Lai Q."/>
            <person name="Shao Z."/>
            <person name="Qian P."/>
        </authorList>
    </citation>
    <scope>NUCLEOTIDE SEQUENCE [LARGE SCALE GENOMIC DNA]</scope>
    <source>
        <strain evidence="2 3">MCCC 1A02656</strain>
    </source>
</reference>
<dbReference type="PANTHER" id="PTHR43610:SF1">
    <property type="entry name" value="N-ACETYLTRANSFERASE DOMAIN-CONTAINING PROTEIN"/>
    <property type="match status" value="1"/>
</dbReference>
<feature type="domain" description="N-acetyltransferase" evidence="1">
    <location>
        <begin position="13"/>
        <end position="180"/>
    </location>
</feature>
<name>A0A154VVA6_9PROT</name>
<dbReference type="OrthoDB" id="5295305at2"/>
<dbReference type="AlphaFoldDB" id="A0A154VVA6"/>
<evidence type="ECO:0000259" key="1">
    <source>
        <dbReference type="PROSITE" id="PS51186"/>
    </source>
</evidence>
<accession>A0A154VVA6</accession>
<proteinExistence type="predicted"/>
<organism evidence="2 3">
    <name type="scientific">Oceanibaculum pacificum</name>
    <dbReference type="NCBI Taxonomy" id="580166"/>
    <lineage>
        <taxon>Bacteria</taxon>
        <taxon>Pseudomonadati</taxon>
        <taxon>Pseudomonadota</taxon>
        <taxon>Alphaproteobacteria</taxon>
        <taxon>Rhodospirillales</taxon>
        <taxon>Oceanibaculaceae</taxon>
        <taxon>Oceanibaculum</taxon>
    </lineage>
</organism>
<comment type="caution">
    <text evidence="2">The sequence shown here is derived from an EMBL/GenBank/DDBJ whole genome shotgun (WGS) entry which is preliminary data.</text>
</comment>
<dbReference type="STRING" id="580166.AUP43_11880"/>
<dbReference type="InterPro" id="IPR000182">
    <property type="entry name" value="GNAT_dom"/>
</dbReference>
<dbReference type="Pfam" id="PF13302">
    <property type="entry name" value="Acetyltransf_3"/>
    <property type="match status" value="1"/>
</dbReference>
<dbReference type="PANTHER" id="PTHR43610">
    <property type="entry name" value="BLL6696 PROTEIN"/>
    <property type="match status" value="1"/>
</dbReference>
<keyword evidence="3" id="KW-1185">Reference proteome</keyword>